<proteinExistence type="inferred from homology"/>
<keyword evidence="5 10" id="KW-0175">Coiled coil</keyword>
<organism evidence="11">
    <name type="scientific">Chlamydomonas leiostraca</name>
    <dbReference type="NCBI Taxonomy" id="1034604"/>
    <lineage>
        <taxon>Eukaryota</taxon>
        <taxon>Viridiplantae</taxon>
        <taxon>Chlorophyta</taxon>
        <taxon>core chlorophytes</taxon>
        <taxon>Chlorophyceae</taxon>
        <taxon>CS clade</taxon>
        <taxon>Chlamydomonadales</taxon>
        <taxon>Chlamydomonadaceae</taxon>
        <taxon>Chlamydomonas</taxon>
    </lineage>
</organism>
<dbReference type="Pfam" id="PF05914">
    <property type="entry name" value="RIB43A"/>
    <property type="match status" value="1"/>
</dbReference>
<keyword evidence="8" id="KW-0966">Cell projection</keyword>
<evidence type="ECO:0000256" key="10">
    <source>
        <dbReference type="SAM" id="Coils"/>
    </source>
</evidence>
<keyword evidence="7" id="KW-0206">Cytoskeleton</keyword>
<dbReference type="PANTHER" id="PTHR14517">
    <property type="entry name" value="RIB43A-RELATED"/>
    <property type="match status" value="1"/>
</dbReference>
<evidence type="ECO:0000256" key="2">
    <source>
        <dbReference type="ARBA" id="ARBA00006875"/>
    </source>
</evidence>
<evidence type="ECO:0000256" key="1">
    <source>
        <dbReference type="ARBA" id="ARBA00004611"/>
    </source>
</evidence>
<dbReference type="EMBL" id="HBFB01032094">
    <property type="protein sequence ID" value="CAD8693790.1"/>
    <property type="molecule type" value="Transcribed_RNA"/>
</dbReference>
<dbReference type="PANTHER" id="PTHR14517:SF6">
    <property type="entry name" value="RE41410P"/>
    <property type="match status" value="1"/>
</dbReference>
<feature type="coiled-coil region" evidence="10">
    <location>
        <begin position="163"/>
        <end position="236"/>
    </location>
</feature>
<comment type="subunit">
    <text evidence="9">Microtubule inner protein component of sperm flagellar doublet microtubules.</text>
</comment>
<evidence type="ECO:0000256" key="5">
    <source>
        <dbReference type="ARBA" id="ARBA00023054"/>
    </source>
</evidence>
<keyword evidence="4" id="KW-0282">Flagellum</keyword>
<comment type="similarity">
    <text evidence="2">Belongs to the RIB43A family.</text>
</comment>
<evidence type="ECO:0000256" key="3">
    <source>
        <dbReference type="ARBA" id="ARBA00022490"/>
    </source>
</evidence>
<sequence>MGKLVAQIPNEDPERLKRVLDAKWRTIGVDTEALARQAEEKKERERLEKERDEAFAQLSNYWADQLALQQQEADRLRKQVAQDLESFRLTQQLKHTRREWDINRPDGKKIDDPARTGDDDARLGAASMQRFAGEDLSAADRKRAQMEQSKQWWEEQAAHKAALKAAQAEAEAAYAELARYQDMLQLQAKRDEQTIRRELNQTTAEVNKRLAEERRLKELQDKAAELAANLAEIDATLNSPLMTEDPNLAASAMSPYRVRRDHYKGMTDTERRAILATQLAQMEENKARAAAQAAEEARRRGLIEDERKRLLREAAELREFLPRGVIRDQADLAYVNEVAAQLQRTGLGGR</sequence>
<dbReference type="InterPro" id="IPR008805">
    <property type="entry name" value="RIB43A"/>
</dbReference>
<reference evidence="11" key="1">
    <citation type="submission" date="2021-01" db="EMBL/GenBank/DDBJ databases">
        <authorList>
            <person name="Corre E."/>
            <person name="Pelletier E."/>
            <person name="Niang G."/>
            <person name="Scheremetjew M."/>
            <person name="Finn R."/>
            <person name="Kale V."/>
            <person name="Holt S."/>
            <person name="Cochrane G."/>
            <person name="Meng A."/>
            <person name="Brown T."/>
            <person name="Cohen L."/>
        </authorList>
    </citation>
    <scope>NUCLEOTIDE SEQUENCE</scope>
    <source>
        <strain evidence="11">SAG 11-49</strain>
    </source>
</reference>
<gene>
    <name evidence="11" type="ORF">CLEI1391_LOCUS17973</name>
</gene>
<dbReference type="AlphaFoldDB" id="A0A7S0S1F6"/>
<evidence type="ECO:0000256" key="6">
    <source>
        <dbReference type="ARBA" id="ARBA00023069"/>
    </source>
</evidence>
<evidence type="ECO:0000256" key="7">
    <source>
        <dbReference type="ARBA" id="ARBA00023212"/>
    </source>
</evidence>
<protein>
    <submittedName>
        <fullName evidence="11">Uncharacterized protein</fullName>
    </submittedName>
</protein>
<accession>A0A7S0S1F6</accession>
<evidence type="ECO:0000256" key="9">
    <source>
        <dbReference type="ARBA" id="ARBA00046435"/>
    </source>
</evidence>
<feature type="coiled-coil region" evidence="10">
    <location>
        <begin position="30"/>
        <end position="57"/>
    </location>
</feature>
<feature type="coiled-coil region" evidence="10">
    <location>
        <begin position="272"/>
        <end position="300"/>
    </location>
</feature>
<comment type="subcellular location">
    <subcellularLocation>
        <location evidence="1">Cytoplasm</location>
        <location evidence="1">Cytoskeleton</location>
        <location evidence="1">Flagellum axoneme</location>
    </subcellularLocation>
</comment>
<keyword evidence="3" id="KW-0963">Cytoplasm</keyword>
<keyword evidence="6" id="KW-0969">Cilium</keyword>
<evidence type="ECO:0000313" key="11">
    <source>
        <dbReference type="EMBL" id="CAD8693790.1"/>
    </source>
</evidence>
<name>A0A7S0S1F6_9CHLO</name>
<evidence type="ECO:0000256" key="4">
    <source>
        <dbReference type="ARBA" id="ARBA00022846"/>
    </source>
</evidence>
<evidence type="ECO:0000256" key="8">
    <source>
        <dbReference type="ARBA" id="ARBA00023273"/>
    </source>
</evidence>